<dbReference type="Proteomes" id="UP000216308">
    <property type="component" value="Unassembled WGS sequence"/>
</dbReference>
<dbReference type="OrthoDB" id="338670at2157"/>
<protein>
    <recommendedName>
        <fullName evidence="3">Small CPxCG-related zinc finger protein</fullName>
    </recommendedName>
</protein>
<reference evidence="1 2" key="1">
    <citation type="journal article" date="2014" name="Front. Microbiol.">
        <title>Population and genomic analysis of the genus Halorubrum.</title>
        <authorList>
            <person name="Fullmer M.S."/>
            <person name="Soucy S.M."/>
            <person name="Swithers K.S."/>
            <person name="Makkay A.M."/>
            <person name="Wheeler R."/>
            <person name="Ventosa A."/>
            <person name="Gogarten J.P."/>
            <person name="Papke R.T."/>
        </authorList>
    </citation>
    <scope>NUCLEOTIDE SEQUENCE [LARGE SCALE GENOMIC DNA]</scope>
    <source>
        <strain evidence="1 2">Cb34</strain>
    </source>
</reference>
<dbReference type="RefSeq" id="WP_094533125.1">
    <property type="nucleotide sequence ID" value="NZ_NHPJ01000099.1"/>
</dbReference>
<organism evidence="1 2">
    <name type="scientific">Halorubrum halodurans</name>
    <dbReference type="NCBI Taxonomy" id="1383851"/>
    <lineage>
        <taxon>Archaea</taxon>
        <taxon>Methanobacteriati</taxon>
        <taxon>Methanobacteriota</taxon>
        <taxon>Stenosarchaea group</taxon>
        <taxon>Halobacteria</taxon>
        <taxon>Halobacteriales</taxon>
        <taxon>Haloferacaceae</taxon>
        <taxon>Halorubrum</taxon>
    </lineage>
</organism>
<keyword evidence="2" id="KW-1185">Reference proteome</keyword>
<accession>A0A256IGQ6</accession>
<evidence type="ECO:0000313" key="1">
    <source>
        <dbReference type="EMBL" id="OYR55710.1"/>
    </source>
</evidence>
<evidence type="ECO:0008006" key="3">
    <source>
        <dbReference type="Google" id="ProtNLM"/>
    </source>
</evidence>
<name>A0A256IGQ6_9EURY</name>
<comment type="caution">
    <text evidence="1">The sequence shown here is derived from an EMBL/GenBank/DDBJ whole genome shotgun (WGS) entry which is preliminary data.</text>
</comment>
<evidence type="ECO:0000313" key="2">
    <source>
        <dbReference type="Proteomes" id="UP000216308"/>
    </source>
</evidence>
<gene>
    <name evidence="1" type="ORF">DJ70_11420</name>
</gene>
<proteinExistence type="predicted"/>
<sequence length="63" mass="6486">MATDHSTAFDFGGTTPSTFRCPDCGTTAPSTSVPYDDLGYAVCPGCSYTTAPETVGPWTADDA</sequence>
<dbReference type="SUPFAM" id="SSF57863">
    <property type="entry name" value="ArfGap/RecO-like zinc finger"/>
    <property type="match status" value="1"/>
</dbReference>
<dbReference type="AlphaFoldDB" id="A0A256IGQ6"/>
<dbReference type="InterPro" id="IPR037278">
    <property type="entry name" value="ARFGAP/RecO"/>
</dbReference>
<dbReference type="EMBL" id="NHPJ01000099">
    <property type="protein sequence ID" value="OYR55710.1"/>
    <property type="molecule type" value="Genomic_DNA"/>
</dbReference>